<dbReference type="InterPro" id="IPR050361">
    <property type="entry name" value="MPP/UQCRC_Complex"/>
</dbReference>
<sequence>MAFYEKTRLDNGIRILTERIENVRSVSFGIWIGAGSRDEPAKISGISHFIEHLMFKGTPTRSSREIAEHFESMGAELNAFTAKESTTYYSRMQDEHLPDGVEVLADMLENSTFKEKDIKAERQVVLEEIGLHDDSPDELIHDLFGDCMFSSHPLGKRILGNRKTVTNIKRNDILDFYNNTYSSQDLVVSAAGHLEHEKVAELVKHYFAKSGKSSFKRKTKSVTDKSKLVLQKRKTEQAHVCLGFLGLSATDKDRFVVSVLDNILGGGMSARLFWEIREKRGLAYSVYSYHSVHTETGAFCMYAGTSPKNVKEVIKIMKDLIDDIKTNEVSDKELNRAKNHIKGQLVLGLESTNHRMMRLGKSELAQQGKIYSVDELIEKINAVTKDDILRLASKLFSDDSLSMAAIGPFSEDEFSYLNFKNQVVL</sequence>
<dbReference type="InterPro" id="IPR001431">
    <property type="entry name" value="Pept_M16_Zn_BS"/>
</dbReference>
<dbReference type="Pfam" id="PF00675">
    <property type="entry name" value="Peptidase_M16"/>
    <property type="match status" value="1"/>
</dbReference>
<dbReference type="InterPro" id="IPR007863">
    <property type="entry name" value="Peptidase_M16_C"/>
</dbReference>
<dbReference type="PROSITE" id="PS00143">
    <property type="entry name" value="INSULINASE"/>
    <property type="match status" value="1"/>
</dbReference>
<dbReference type="GO" id="GO:0004222">
    <property type="term" value="F:metalloendopeptidase activity"/>
    <property type="evidence" value="ECO:0007669"/>
    <property type="project" value="InterPro"/>
</dbReference>
<protein>
    <recommendedName>
        <fullName evidence="5">Peptidase M16 N-terminal domain-containing protein</fullName>
    </recommendedName>
</protein>
<accession>A0A0F9QJS4</accession>
<dbReference type="InterPro" id="IPR011249">
    <property type="entry name" value="Metalloenz_LuxS/M16"/>
</dbReference>
<gene>
    <name evidence="4" type="ORF">LCGC14_1006730</name>
</gene>
<evidence type="ECO:0008006" key="5">
    <source>
        <dbReference type="Google" id="ProtNLM"/>
    </source>
</evidence>
<evidence type="ECO:0000313" key="4">
    <source>
        <dbReference type="EMBL" id="KKN13401.1"/>
    </source>
</evidence>
<dbReference type="GO" id="GO:0006508">
    <property type="term" value="P:proteolysis"/>
    <property type="evidence" value="ECO:0007669"/>
    <property type="project" value="InterPro"/>
</dbReference>
<evidence type="ECO:0000259" key="3">
    <source>
        <dbReference type="Pfam" id="PF05193"/>
    </source>
</evidence>
<comment type="similarity">
    <text evidence="1">Belongs to the peptidase M16 family.</text>
</comment>
<proteinExistence type="inferred from homology"/>
<dbReference type="Pfam" id="PF05193">
    <property type="entry name" value="Peptidase_M16_C"/>
    <property type="match status" value="1"/>
</dbReference>
<dbReference type="Gene3D" id="3.30.830.10">
    <property type="entry name" value="Metalloenzyme, LuxS/M16 peptidase-like"/>
    <property type="match status" value="2"/>
</dbReference>
<organism evidence="4">
    <name type="scientific">marine sediment metagenome</name>
    <dbReference type="NCBI Taxonomy" id="412755"/>
    <lineage>
        <taxon>unclassified sequences</taxon>
        <taxon>metagenomes</taxon>
        <taxon>ecological metagenomes</taxon>
    </lineage>
</organism>
<dbReference type="PANTHER" id="PTHR11851:SF49">
    <property type="entry name" value="MITOCHONDRIAL-PROCESSING PEPTIDASE SUBUNIT ALPHA"/>
    <property type="match status" value="1"/>
</dbReference>
<feature type="domain" description="Peptidase M16 N-terminal" evidence="2">
    <location>
        <begin position="14"/>
        <end position="160"/>
    </location>
</feature>
<name>A0A0F9QJS4_9ZZZZ</name>
<comment type="caution">
    <text evidence="4">The sequence shown here is derived from an EMBL/GenBank/DDBJ whole genome shotgun (WGS) entry which is preliminary data.</text>
</comment>
<dbReference type="GO" id="GO:0046872">
    <property type="term" value="F:metal ion binding"/>
    <property type="evidence" value="ECO:0007669"/>
    <property type="project" value="InterPro"/>
</dbReference>
<dbReference type="InterPro" id="IPR011765">
    <property type="entry name" value="Pept_M16_N"/>
</dbReference>
<dbReference type="AlphaFoldDB" id="A0A0F9QJS4"/>
<reference evidence="4" key="1">
    <citation type="journal article" date="2015" name="Nature">
        <title>Complex archaea that bridge the gap between prokaryotes and eukaryotes.</title>
        <authorList>
            <person name="Spang A."/>
            <person name="Saw J.H."/>
            <person name="Jorgensen S.L."/>
            <person name="Zaremba-Niedzwiedzka K."/>
            <person name="Martijn J."/>
            <person name="Lind A.E."/>
            <person name="van Eijk R."/>
            <person name="Schleper C."/>
            <person name="Guy L."/>
            <person name="Ettema T.J."/>
        </authorList>
    </citation>
    <scope>NUCLEOTIDE SEQUENCE</scope>
</reference>
<evidence type="ECO:0000259" key="2">
    <source>
        <dbReference type="Pfam" id="PF00675"/>
    </source>
</evidence>
<feature type="domain" description="Peptidase M16 C-terminal" evidence="3">
    <location>
        <begin position="167"/>
        <end position="339"/>
    </location>
</feature>
<dbReference type="SUPFAM" id="SSF63411">
    <property type="entry name" value="LuxS/MPP-like metallohydrolase"/>
    <property type="match status" value="2"/>
</dbReference>
<dbReference type="PANTHER" id="PTHR11851">
    <property type="entry name" value="METALLOPROTEASE"/>
    <property type="match status" value="1"/>
</dbReference>
<dbReference type="EMBL" id="LAZR01003926">
    <property type="protein sequence ID" value="KKN13401.1"/>
    <property type="molecule type" value="Genomic_DNA"/>
</dbReference>
<evidence type="ECO:0000256" key="1">
    <source>
        <dbReference type="ARBA" id="ARBA00007261"/>
    </source>
</evidence>
<dbReference type="FunFam" id="3.30.830.10:FF:000008">
    <property type="entry name" value="Mitochondrial-processing peptidase subunit beta"/>
    <property type="match status" value="1"/>
</dbReference>